<keyword evidence="2" id="KW-0472">Membrane</keyword>
<feature type="domain" description="DUF7704" evidence="3">
    <location>
        <begin position="182"/>
        <end position="323"/>
    </location>
</feature>
<dbReference type="PANTHER" id="PTHR37019:SF2">
    <property type="entry name" value="EXPERA DOMAIN-CONTAINING PROTEIN"/>
    <property type="match status" value="1"/>
</dbReference>
<organism evidence="4 5">
    <name type="scientific">Drechslerella dactyloides</name>
    <name type="common">Nematode-trapping fungus</name>
    <name type="synonym">Arthrobotrys dactyloides</name>
    <dbReference type="NCBI Taxonomy" id="74499"/>
    <lineage>
        <taxon>Eukaryota</taxon>
        <taxon>Fungi</taxon>
        <taxon>Dikarya</taxon>
        <taxon>Ascomycota</taxon>
        <taxon>Pezizomycotina</taxon>
        <taxon>Orbiliomycetes</taxon>
        <taxon>Orbiliales</taxon>
        <taxon>Orbiliaceae</taxon>
        <taxon>Drechslerella</taxon>
    </lineage>
</organism>
<dbReference type="EMBL" id="JAQGDS010000001">
    <property type="protein sequence ID" value="KAJ6264151.1"/>
    <property type="molecule type" value="Genomic_DNA"/>
</dbReference>
<evidence type="ECO:0000259" key="3">
    <source>
        <dbReference type="Pfam" id="PF24803"/>
    </source>
</evidence>
<feature type="transmembrane region" description="Helical" evidence="2">
    <location>
        <begin position="188"/>
        <end position="210"/>
    </location>
</feature>
<accession>A0AAD6J7P7</accession>
<feature type="transmembrane region" description="Helical" evidence="2">
    <location>
        <begin position="235"/>
        <end position="255"/>
    </location>
</feature>
<reference evidence="4" key="1">
    <citation type="submission" date="2023-01" db="EMBL/GenBank/DDBJ databases">
        <title>The chitinases involved in constricting ring structure development in the nematode-trapping fungus Drechslerella dactyloides.</title>
        <authorList>
            <person name="Wang R."/>
            <person name="Zhang L."/>
            <person name="Tang P."/>
            <person name="Li S."/>
            <person name="Liang L."/>
        </authorList>
    </citation>
    <scope>NUCLEOTIDE SEQUENCE</scope>
    <source>
        <strain evidence="4">YMF1.00031</strain>
    </source>
</reference>
<dbReference type="Proteomes" id="UP001221413">
    <property type="component" value="Unassembled WGS sequence"/>
</dbReference>
<keyword evidence="5" id="KW-1185">Reference proteome</keyword>
<proteinExistence type="predicted"/>
<name>A0AAD6J7P7_DREDA</name>
<dbReference type="Pfam" id="PF24803">
    <property type="entry name" value="DUF7704"/>
    <property type="match status" value="1"/>
</dbReference>
<evidence type="ECO:0000313" key="5">
    <source>
        <dbReference type="Proteomes" id="UP001221413"/>
    </source>
</evidence>
<feature type="transmembrane region" description="Helical" evidence="2">
    <location>
        <begin position="305"/>
        <end position="327"/>
    </location>
</feature>
<keyword evidence="2" id="KW-1133">Transmembrane helix</keyword>
<protein>
    <recommendedName>
        <fullName evidence="3">DUF7704 domain-containing protein</fullName>
    </recommendedName>
</protein>
<feature type="compositionally biased region" description="Polar residues" evidence="1">
    <location>
        <begin position="40"/>
        <end position="53"/>
    </location>
</feature>
<feature type="region of interest" description="Disordered" evidence="1">
    <location>
        <begin position="31"/>
        <end position="68"/>
    </location>
</feature>
<dbReference type="InterPro" id="IPR056121">
    <property type="entry name" value="DUF7704"/>
</dbReference>
<feature type="compositionally biased region" description="Basic and acidic residues" evidence="1">
    <location>
        <begin position="56"/>
        <end position="68"/>
    </location>
</feature>
<feature type="transmembrane region" description="Helical" evidence="2">
    <location>
        <begin position="155"/>
        <end position="176"/>
    </location>
</feature>
<comment type="caution">
    <text evidence="4">The sequence shown here is derived from an EMBL/GenBank/DDBJ whole genome shotgun (WGS) entry which is preliminary data.</text>
</comment>
<dbReference type="AlphaFoldDB" id="A0AAD6J7P7"/>
<feature type="transmembrane region" description="Helical" evidence="2">
    <location>
        <begin position="267"/>
        <end position="285"/>
    </location>
</feature>
<evidence type="ECO:0000256" key="2">
    <source>
        <dbReference type="SAM" id="Phobius"/>
    </source>
</evidence>
<evidence type="ECO:0000256" key="1">
    <source>
        <dbReference type="SAM" id="MobiDB-lite"/>
    </source>
</evidence>
<dbReference type="PANTHER" id="PTHR37019">
    <property type="entry name" value="CHROMOSOME 1, WHOLE GENOME SHOTGUN SEQUENCE"/>
    <property type="match status" value="1"/>
</dbReference>
<gene>
    <name evidence="4" type="ORF">Dda_0293</name>
</gene>
<sequence length="336" mass="36571">MKVVESGGWGVIARVRSGTSCRTRGWRGYFAIPARPPHSPTQNRTESPSTRLSPPTDERRLRDWPSGGGEREGWYTVRLACVVDDAGWESRSIGGPNSPTPESVAEFRFVGWHPELAGVGGWVPKAAADTGVCFSKLRFSTASSTESIFVRIGRYIFAAVNGCVVCVDVAIRLCYLEFERMATLLPPVPWWVFCVYEPISTFAGLGYAVLSTEKFVAEQLPDVEASALTPQGTLVAWQTGNLFGIMAMMAIAVLWSTSEVAVVKRYLVALLVGDIGHLAAVWWHMGTGHFVGAHRWNVFTWGNVGVTAFLAVVRLGTLAGLFGGIGLQPLTKHKAR</sequence>
<evidence type="ECO:0000313" key="4">
    <source>
        <dbReference type="EMBL" id="KAJ6264151.1"/>
    </source>
</evidence>
<keyword evidence="2" id="KW-0812">Transmembrane</keyword>